<accession>A0A6A5SJ06</accession>
<feature type="region of interest" description="Disordered" evidence="2">
    <location>
        <begin position="33"/>
        <end position="54"/>
    </location>
</feature>
<dbReference type="PROSITE" id="PS51253">
    <property type="entry name" value="HTH_CENPB"/>
    <property type="match status" value="1"/>
</dbReference>
<evidence type="ECO:0000256" key="2">
    <source>
        <dbReference type="SAM" id="MobiDB-lite"/>
    </source>
</evidence>
<feature type="non-terminal residue" evidence="4">
    <location>
        <position position="112"/>
    </location>
</feature>
<evidence type="ECO:0000256" key="1">
    <source>
        <dbReference type="ARBA" id="ARBA00023125"/>
    </source>
</evidence>
<feature type="domain" description="HTH CENPB-type" evidence="3">
    <location>
        <begin position="46"/>
        <end position="111"/>
    </location>
</feature>
<name>A0A6A5SJ06_9PLEO</name>
<reference evidence="4" key="1">
    <citation type="journal article" date="2020" name="Stud. Mycol.">
        <title>101 Dothideomycetes genomes: a test case for predicting lifestyles and emergence of pathogens.</title>
        <authorList>
            <person name="Haridas S."/>
            <person name="Albert R."/>
            <person name="Binder M."/>
            <person name="Bloem J."/>
            <person name="Labutti K."/>
            <person name="Salamov A."/>
            <person name="Andreopoulos B."/>
            <person name="Baker S."/>
            <person name="Barry K."/>
            <person name="Bills G."/>
            <person name="Bluhm B."/>
            <person name="Cannon C."/>
            <person name="Castanera R."/>
            <person name="Culley D."/>
            <person name="Daum C."/>
            <person name="Ezra D."/>
            <person name="Gonzalez J."/>
            <person name="Henrissat B."/>
            <person name="Kuo A."/>
            <person name="Liang C."/>
            <person name="Lipzen A."/>
            <person name="Lutzoni F."/>
            <person name="Magnuson J."/>
            <person name="Mondo S."/>
            <person name="Nolan M."/>
            <person name="Ohm R."/>
            <person name="Pangilinan J."/>
            <person name="Park H.-J."/>
            <person name="Ramirez L."/>
            <person name="Alfaro M."/>
            <person name="Sun H."/>
            <person name="Tritt A."/>
            <person name="Yoshinaga Y."/>
            <person name="Zwiers L.-H."/>
            <person name="Turgeon B."/>
            <person name="Goodwin S."/>
            <person name="Spatafora J."/>
            <person name="Crous P."/>
            <person name="Grigoriev I."/>
        </authorList>
    </citation>
    <scope>NUCLEOTIDE SEQUENCE</scope>
    <source>
        <strain evidence="4">CBS 161.51</strain>
    </source>
</reference>
<organism evidence="4 5">
    <name type="scientific">Clathrospora elynae</name>
    <dbReference type="NCBI Taxonomy" id="706981"/>
    <lineage>
        <taxon>Eukaryota</taxon>
        <taxon>Fungi</taxon>
        <taxon>Dikarya</taxon>
        <taxon>Ascomycota</taxon>
        <taxon>Pezizomycotina</taxon>
        <taxon>Dothideomycetes</taxon>
        <taxon>Pleosporomycetidae</taxon>
        <taxon>Pleosporales</taxon>
        <taxon>Diademaceae</taxon>
        <taxon>Clathrospora</taxon>
    </lineage>
</organism>
<dbReference type="Proteomes" id="UP000800038">
    <property type="component" value="Unassembled WGS sequence"/>
</dbReference>
<dbReference type="Pfam" id="PF03221">
    <property type="entry name" value="HTH_Tnp_Tc5"/>
    <property type="match status" value="1"/>
</dbReference>
<protein>
    <recommendedName>
        <fullName evidence="3">HTH CENPB-type domain-containing protein</fullName>
    </recommendedName>
</protein>
<evidence type="ECO:0000313" key="5">
    <source>
        <dbReference type="Proteomes" id="UP000800038"/>
    </source>
</evidence>
<dbReference type="InterPro" id="IPR006600">
    <property type="entry name" value="HTH_CenpB_DNA-bd_dom"/>
</dbReference>
<sequence>IEAALAALESLKSGEKISYTQIAAKHGVERRTLARRHQGISTSRATRAENQRALHPHQEQELLQYIERLTRQGLPPTRSMIRNFGSQIAKKELGVHWVDWYIKRYHVELVSK</sequence>
<dbReference type="EMBL" id="ML976060">
    <property type="protein sequence ID" value="KAF1940611.1"/>
    <property type="molecule type" value="Genomic_DNA"/>
</dbReference>
<keyword evidence="5" id="KW-1185">Reference proteome</keyword>
<evidence type="ECO:0000313" key="4">
    <source>
        <dbReference type="EMBL" id="KAF1940611.1"/>
    </source>
</evidence>
<gene>
    <name evidence="4" type="ORF">EJ02DRAFT_311375</name>
</gene>
<evidence type="ECO:0000259" key="3">
    <source>
        <dbReference type="PROSITE" id="PS51253"/>
    </source>
</evidence>
<dbReference type="AlphaFoldDB" id="A0A6A5SJ06"/>
<feature type="non-terminal residue" evidence="4">
    <location>
        <position position="1"/>
    </location>
</feature>
<keyword evidence="1" id="KW-0238">DNA-binding</keyword>
<dbReference type="OrthoDB" id="3942738at2759"/>
<proteinExistence type="predicted"/>
<dbReference type="GO" id="GO:0003677">
    <property type="term" value="F:DNA binding"/>
    <property type="evidence" value="ECO:0007669"/>
    <property type="project" value="UniProtKB-KW"/>
</dbReference>